<dbReference type="Proteomes" id="UP000286045">
    <property type="component" value="Unassembled WGS sequence"/>
</dbReference>
<keyword evidence="2" id="KW-1185">Reference proteome</keyword>
<evidence type="ECO:0000313" key="1">
    <source>
        <dbReference type="EMBL" id="RWA11916.1"/>
    </source>
</evidence>
<name>A0A439DBZ2_9PEZI</name>
<dbReference type="STRING" id="363999.A0A439DBZ2"/>
<proteinExistence type="predicted"/>
<dbReference type="AlphaFoldDB" id="A0A439DBZ2"/>
<evidence type="ECO:0008006" key="3">
    <source>
        <dbReference type="Google" id="ProtNLM"/>
    </source>
</evidence>
<comment type="caution">
    <text evidence="1">The sequence shown here is derived from an EMBL/GenBank/DDBJ whole genome shotgun (WGS) entry which is preliminary data.</text>
</comment>
<gene>
    <name evidence="1" type="ORF">EKO27_g3211</name>
</gene>
<protein>
    <recommendedName>
        <fullName evidence="3">SAM domain-containing protein</fullName>
    </recommendedName>
</protein>
<organism evidence="1 2">
    <name type="scientific">Xylaria grammica</name>
    <dbReference type="NCBI Taxonomy" id="363999"/>
    <lineage>
        <taxon>Eukaryota</taxon>
        <taxon>Fungi</taxon>
        <taxon>Dikarya</taxon>
        <taxon>Ascomycota</taxon>
        <taxon>Pezizomycotina</taxon>
        <taxon>Sordariomycetes</taxon>
        <taxon>Xylariomycetidae</taxon>
        <taxon>Xylariales</taxon>
        <taxon>Xylariaceae</taxon>
        <taxon>Xylaria</taxon>
    </lineage>
</organism>
<evidence type="ECO:0000313" key="2">
    <source>
        <dbReference type="Proteomes" id="UP000286045"/>
    </source>
</evidence>
<sequence length="97" mass="11288">MEDPFNWDVDRMVQELCSPGRTWIPSQQVEACLREQGADGHTILTYPDESELCESLGIKTLKYKNAFKHYLKRLKQDIEVIELSDDDDNDNQVLTQK</sequence>
<accession>A0A439DBZ2</accession>
<reference evidence="1 2" key="1">
    <citation type="submission" date="2018-12" db="EMBL/GenBank/DDBJ databases">
        <title>Draft genome sequence of Xylaria grammica IHI A82.</title>
        <authorList>
            <person name="Buettner E."/>
            <person name="Kellner H."/>
        </authorList>
    </citation>
    <scope>NUCLEOTIDE SEQUENCE [LARGE SCALE GENOMIC DNA]</scope>
    <source>
        <strain evidence="1 2">IHI A82</strain>
    </source>
</reference>
<dbReference type="EMBL" id="RYZI01000066">
    <property type="protein sequence ID" value="RWA11916.1"/>
    <property type="molecule type" value="Genomic_DNA"/>
</dbReference>